<evidence type="ECO:0000256" key="2">
    <source>
        <dbReference type="ARBA" id="ARBA00022525"/>
    </source>
</evidence>
<feature type="chain" id="PRO_5018770384" evidence="4">
    <location>
        <begin position="18"/>
        <end position="458"/>
    </location>
</feature>
<dbReference type="Ensembl" id="ENSKMAT00000002924.1">
    <property type="protein sequence ID" value="ENSKMAP00000002865.1"/>
    <property type="gene ID" value="ENSKMAG00000002205.1"/>
</dbReference>
<feature type="signal peptide" evidence="4">
    <location>
        <begin position="1"/>
        <end position="17"/>
    </location>
</feature>
<reference evidence="6" key="2">
    <citation type="submission" date="2025-09" db="UniProtKB">
        <authorList>
            <consortium name="Ensembl"/>
        </authorList>
    </citation>
    <scope>IDENTIFICATION</scope>
</reference>
<dbReference type="GO" id="GO:0005615">
    <property type="term" value="C:extracellular space"/>
    <property type="evidence" value="ECO:0007669"/>
    <property type="project" value="TreeGrafter"/>
</dbReference>
<dbReference type="Pfam" id="PF02191">
    <property type="entry name" value="OLF"/>
    <property type="match status" value="1"/>
</dbReference>
<keyword evidence="4" id="KW-0732">Signal</keyword>
<dbReference type="GO" id="GO:0007165">
    <property type="term" value="P:signal transduction"/>
    <property type="evidence" value="ECO:0007669"/>
    <property type="project" value="TreeGrafter"/>
</dbReference>
<evidence type="ECO:0000313" key="6">
    <source>
        <dbReference type="Ensembl" id="ENSKMAP00000002865.1"/>
    </source>
</evidence>
<dbReference type="InterPro" id="IPR003112">
    <property type="entry name" value="Olfac-like_dom"/>
</dbReference>
<accession>A0A3Q2ZJ78</accession>
<organism evidence="6 7">
    <name type="scientific">Kryptolebias marmoratus</name>
    <name type="common">Mangrove killifish</name>
    <name type="synonym">Rivulus marmoratus</name>
    <dbReference type="NCBI Taxonomy" id="37003"/>
    <lineage>
        <taxon>Eukaryota</taxon>
        <taxon>Metazoa</taxon>
        <taxon>Chordata</taxon>
        <taxon>Craniata</taxon>
        <taxon>Vertebrata</taxon>
        <taxon>Euteleostomi</taxon>
        <taxon>Actinopterygii</taxon>
        <taxon>Neopterygii</taxon>
        <taxon>Teleostei</taxon>
        <taxon>Neoteleostei</taxon>
        <taxon>Acanthomorphata</taxon>
        <taxon>Ovalentaria</taxon>
        <taxon>Atherinomorphae</taxon>
        <taxon>Cyprinodontiformes</taxon>
        <taxon>Rivulidae</taxon>
        <taxon>Kryptolebias</taxon>
    </lineage>
</organism>
<dbReference type="PROSITE" id="PS51132">
    <property type="entry name" value="OLF"/>
    <property type="match status" value="1"/>
</dbReference>
<evidence type="ECO:0000256" key="1">
    <source>
        <dbReference type="ARBA" id="ARBA00004613"/>
    </source>
</evidence>
<dbReference type="GeneID" id="108233481"/>
<comment type="subcellular location">
    <subcellularLocation>
        <location evidence="1">Secreted</location>
    </subcellularLocation>
</comment>
<reference evidence="6" key="1">
    <citation type="submission" date="2025-08" db="UniProtKB">
        <authorList>
            <consortium name="Ensembl"/>
        </authorList>
    </citation>
    <scope>IDENTIFICATION</scope>
</reference>
<dbReference type="OrthoDB" id="8626508at2759"/>
<dbReference type="PANTHER" id="PTHR23192">
    <property type="entry name" value="OLFACTOMEDIN-RELATED"/>
    <property type="match status" value="1"/>
</dbReference>
<dbReference type="Proteomes" id="UP000264800">
    <property type="component" value="Unplaced"/>
</dbReference>
<dbReference type="SMART" id="SM00284">
    <property type="entry name" value="OLF"/>
    <property type="match status" value="1"/>
</dbReference>
<proteinExistence type="predicted"/>
<keyword evidence="2" id="KW-0964">Secreted</keyword>
<evidence type="ECO:0000256" key="3">
    <source>
        <dbReference type="PROSITE-ProRule" id="PRU00446"/>
    </source>
</evidence>
<dbReference type="InterPro" id="IPR050605">
    <property type="entry name" value="Olfactomedin-like_domain"/>
</dbReference>
<dbReference type="GeneTree" id="ENSGT00940000155454"/>
<keyword evidence="7" id="KW-1185">Reference proteome</keyword>
<protein>
    <submittedName>
        <fullName evidence="6">Olfactomedin-4-like</fullName>
    </submittedName>
</protein>
<comment type="caution">
    <text evidence="3">Lacks conserved residue(s) required for the propagation of feature annotation.</text>
</comment>
<dbReference type="PANTHER" id="PTHR23192:SF7">
    <property type="entry name" value="OLFACTOMEDIN-4"/>
    <property type="match status" value="1"/>
</dbReference>
<feature type="domain" description="Olfactomedin-like" evidence="5">
    <location>
        <begin position="195"/>
        <end position="457"/>
    </location>
</feature>
<dbReference type="KEGG" id="kmr:108233481"/>
<dbReference type="AlphaFoldDB" id="A0A3Q2ZJ78"/>
<evidence type="ECO:0000256" key="4">
    <source>
        <dbReference type="SAM" id="SignalP"/>
    </source>
</evidence>
<dbReference type="OMA" id="LRITYGQ"/>
<name>A0A3Q2ZJ78_KRYMA</name>
<dbReference type="RefSeq" id="XP_017267494.1">
    <property type="nucleotide sequence ID" value="XM_017412005.1"/>
</dbReference>
<evidence type="ECO:0000259" key="5">
    <source>
        <dbReference type="PROSITE" id="PS51132"/>
    </source>
</evidence>
<sequence>MLPVLLLLLPALGPALAWIPVQDWESGNVTASVGSSGQCVCHVFLPDTTFPANRVEHMQEVSKNLLLEVEIQKKKIVSYEGKLVIYLQELKDLSIRVSIMQTSGEDYIKLDFELLRIELREFEALVSQLKDSLNSSSPLFDSLYTEIRNMTHIVNQLESYDKSNLEVIRVEFAKLQKKLEECQAEQEVIKPDIGNCNHTGILSIGKPLVIQVNAHLSPSYQYGGWGKDSKPVRGYENMYFYGAYSSPSAVYDFYVYSNYDDLILRKALKHHDIPSGWEGAGNNYIVHSNTIYYQHNSPFSMTKLNLTSSKYDYRVISAASQRFSYAYSDYQNLDFAADENGLWVMYASEESKGKIVLAKIDEKSFGIEDQWNTAVFKQSAGNAFMVCGVMYATRSIDVSTEEIFYAFDTKTKQEKNLNIRFQKFQEKYSNLDYNPSDQKLYMYNNGYYVSYNVRFNKE</sequence>
<evidence type="ECO:0000313" key="7">
    <source>
        <dbReference type="Proteomes" id="UP000264800"/>
    </source>
</evidence>